<dbReference type="KEGG" id="cma:Cmaq_0314"/>
<dbReference type="HOGENOM" id="CLU_036604_0_1_2"/>
<reference evidence="1 2" key="1">
    <citation type="submission" date="2007-10" db="EMBL/GenBank/DDBJ databases">
        <title>Complete sequence of Caldivirga maquilingensis IC-167.</title>
        <authorList>
            <consortium name="US DOE Joint Genome Institute"/>
            <person name="Copeland A."/>
            <person name="Lucas S."/>
            <person name="Lapidus A."/>
            <person name="Barry K."/>
            <person name="Glavina del Rio T."/>
            <person name="Dalin E."/>
            <person name="Tice H."/>
            <person name="Pitluck S."/>
            <person name="Saunders E."/>
            <person name="Brettin T."/>
            <person name="Bruce D."/>
            <person name="Detter J.C."/>
            <person name="Han C."/>
            <person name="Schmutz J."/>
            <person name="Larimer F."/>
            <person name="Land M."/>
            <person name="Hauser L."/>
            <person name="Kyrpides N."/>
            <person name="Ivanova N."/>
            <person name="Biddle J.F."/>
            <person name="Zhang Z."/>
            <person name="Fitz-Gibbon S.T."/>
            <person name="Lowe T.M."/>
            <person name="Saltikov C."/>
            <person name="House C.H."/>
            <person name="Richardson P."/>
        </authorList>
    </citation>
    <scope>NUCLEOTIDE SEQUENCE [LARGE SCALE GENOMIC DNA]</scope>
    <source>
        <strain evidence="2">ATCC 700844 / DSM 13496 / JCM 10307 / IC-167</strain>
    </source>
</reference>
<dbReference type="GeneID" id="5710451"/>
<dbReference type="Gene3D" id="3.30.420.40">
    <property type="match status" value="2"/>
</dbReference>
<dbReference type="eggNOG" id="arCOG04280">
    <property type="taxonomic scope" value="Archaea"/>
</dbReference>
<dbReference type="RefSeq" id="WP_012185382.1">
    <property type="nucleotide sequence ID" value="NC_009954.1"/>
</dbReference>
<protein>
    <submittedName>
        <fullName evidence="1">ROK family protein</fullName>
    </submittedName>
</protein>
<dbReference type="AlphaFoldDB" id="A8MB72"/>
<dbReference type="GO" id="GO:0009384">
    <property type="term" value="F:N-acylmannosamine kinase activity"/>
    <property type="evidence" value="ECO:0007669"/>
    <property type="project" value="TreeGrafter"/>
</dbReference>
<dbReference type="STRING" id="397948.Cmaq_0314"/>
<dbReference type="CDD" id="cd24063">
    <property type="entry name" value="ASKHA_NBD_ROK_ApGLK-like"/>
    <property type="match status" value="1"/>
</dbReference>
<accession>A8MB72</accession>
<dbReference type="OrthoDB" id="206224at2157"/>
<evidence type="ECO:0000313" key="2">
    <source>
        <dbReference type="Proteomes" id="UP000001137"/>
    </source>
</evidence>
<dbReference type="Pfam" id="PF00480">
    <property type="entry name" value="ROK"/>
    <property type="match status" value="1"/>
</dbReference>
<organism evidence="1 2">
    <name type="scientific">Caldivirga maquilingensis (strain ATCC 700844 / DSM 13496 / JCM 10307 / IC-167)</name>
    <dbReference type="NCBI Taxonomy" id="397948"/>
    <lineage>
        <taxon>Archaea</taxon>
        <taxon>Thermoproteota</taxon>
        <taxon>Thermoprotei</taxon>
        <taxon>Thermoproteales</taxon>
        <taxon>Thermoproteaceae</taxon>
        <taxon>Caldivirga</taxon>
    </lineage>
</organism>
<gene>
    <name evidence="1" type="ordered locus">Cmaq_0314</name>
</gene>
<proteinExistence type="predicted"/>
<dbReference type="EMBL" id="CP000852">
    <property type="protein sequence ID" value="ABW01162.1"/>
    <property type="molecule type" value="Genomic_DNA"/>
</dbReference>
<dbReference type="InterPro" id="IPR043129">
    <property type="entry name" value="ATPase_NBD"/>
</dbReference>
<sequence length="332" mass="35694">MTQYYLGVDVGASFIRIGVVNVNGEIIDKVKVPMPQEGDEDTVANIIIKGARENLGKYLPSISAVGIGSIGPLDLKTGNVLIAPNLRWRVKRFRLYAPLRRGLGLPIVIGNDAMASVWGEYLFGQGAGRNNVVYVTLSTGIGMGVVVDGHLLVGKDGNAHEMGHAVVDIESDLQCGCGGYGHLEAIAGGGNIPKSARWYLEKRYRGQMSELALMVKEGKATTPDLFNGFKRGDPFAVEFIDYVLKAIAAGVANVINAYDPEVVILGGSIFLNNVDVIMNGLNKYVKRYVANRMPEITGTRFGDDIGIIGAAALALRVPESLKPFIESQEKSQ</sequence>
<dbReference type="PANTHER" id="PTHR18964">
    <property type="entry name" value="ROK (REPRESSOR, ORF, KINASE) FAMILY"/>
    <property type="match status" value="1"/>
</dbReference>
<dbReference type="InterPro" id="IPR000600">
    <property type="entry name" value="ROK"/>
</dbReference>
<dbReference type="GO" id="GO:0008761">
    <property type="term" value="F:UDP-N-acetylglucosamine 2-epimerase activity"/>
    <property type="evidence" value="ECO:0007669"/>
    <property type="project" value="TreeGrafter"/>
</dbReference>
<dbReference type="Proteomes" id="UP000001137">
    <property type="component" value="Chromosome"/>
</dbReference>
<name>A8MB72_CALMQ</name>
<dbReference type="SUPFAM" id="SSF53067">
    <property type="entry name" value="Actin-like ATPase domain"/>
    <property type="match status" value="1"/>
</dbReference>
<dbReference type="PANTHER" id="PTHR18964:SF149">
    <property type="entry name" value="BIFUNCTIONAL UDP-N-ACETYLGLUCOSAMINE 2-EPIMERASE_N-ACETYLMANNOSAMINE KINASE"/>
    <property type="match status" value="1"/>
</dbReference>
<evidence type="ECO:0000313" key="1">
    <source>
        <dbReference type="EMBL" id="ABW01162.1"/>
    </source>
</evidence>
<keyword evidence="2" id="KW-1185">Reference proteome</keyword>